<proteinExistence type="inferred from homology"/>
<dbReference type="InterPro" id="IPR002213">
    <property type="entry name" value="UDP_glucos_trans"/>
</dbReference>
<keyword evidence="2 4" id="KW-0328">Glycosyltransferase</keyword>
<keyword evidence="7" id="KW-1185">Reference proteome</keyword>
<accession>A0A803LGY3</accession>
<evidence type="ECO:0000256" key="3">
    <source>
        <dbReference type="ARBA" id="ARBA00022679"/>
    </source>
</evidence>
<sequence>MIPSMDMVRLFATRGLKTTIVTTPANVHYFAKAIKIDTQSSSIEINLLTIEFPFKEVGLPKGCENFDCVITPEMFFKFFKAVDLLQQPFTNLVEKYHPTCLVADVFFHWANSVASKFKVPRLGFHGSNYFSRCIVYNLLQHEPHKKLSSDSETFVVPGDLPHEVTLSNSELAPYDKKQESDYIDYYENVMGMKQWHIGPFSLYFNNEGENDVSECRRWLDEKETNSVIYVCFGSVSNVSNAQLHEIAIALEDLGQNFILVVREDTKEWIADGFEAKTKGRGLIIRGWAPQKMILNHSSVGGFVTHCGWNSILEGVITGVPMVTWPLHAEQFYNEKLVTDVLRIGSQVGSKQFVPRVGYHNIIIGNKEILKAMKSVMIGEEAQDMRNRVQKLKEMARKTISEGGSSYSQLTALITEIKSFKS</sequence>
<organism evidence="6 7">
    <name type="scientific">Chenopodium quinoa</name>
    <name type="common">Quinoa</name>
    <dbReference type="NCBI Taxonomy" id="63459"/>
    <lineage>
        <taxon>Eukaryota</taxon>
        <taxon>Viridiplantae</taxon>
        <taxon>Streptophyta</taxon>
        <taxon>Embryophyta</taxon>
        <taxon>Tracheophyta</taxon>
        <taxon>Spermatophyta</taxon>
        <taxon>Magnoliopsida</taxon>
        <taxon>eudicotyledons</taxon>
        <taxon>Gunneridae</taxon>
        <taxon>Pentapetalae</taxon>
        <taxon>Caryophyllales</taxon>
        <taxon>Chenopodiaceae</taxon>
        <taxon>Chenopodioideae</taxon>
        <taxon>Atripliceae</taxon>
        <taxon>Chenopodium</taxon>
    </lineage>
</organism>
<evidence type="ECO:0000256" key="1">
    <source>
        <dbReference type="ARBA" id="ARBA00009995"/>
    </source>
</evidence>
<evidence type="ECO:0000313" key="6">
    <source>
        <dbReference type="EnsemblPlants" id="AUR62013230-RA:cds"/>
    </source>
</evidence>
<evidence type="ECO:0000256" key="5">
    <source>
        <dbReference type="RuleBase" id="RU362057"/>
    </source>
</evidence>
<dbReference type="CDD" id="cd03784">
    <property type="entry name" value="GT1_Gtf-like"/>
    <property type="match status" value="1"/>
</dbReference>
<dbReference type="FunFam" id="3.40.50.2000:FF:000047">
    <property type="entry name" value="Glycosyltransferase"/>
    <property type="match status" value="1"/>
</dbReference>
<name>A0A803LGY3_CHEQI</name>
<reference evidence="6" key="2">
    <citation type="submission" date="2021-03" db="UniProtKB">
        <authorList>
            <consortium name="EnsemblPlants"/>
        </authorList>
    </citation>
    <scope>IDENTIFICATION</scope>
</reference>
<dbReference type="SUPFAM" id="SSF53756">
    <property type="entry name" value="UDP-Glycosyltransferase/glycogen phosphorylase"/>
    <property type="match status" value="1"/>
</dbReference>
<dbReference type="GO" id="GO:0035251">
    <property type="term" value="F:UDP-glucosyltransferase activity"/>
    <property type="evidence" value="ECO:0007669"/>
    <property type="project" value="TreeGrafter"/>
</dbReference>
<dbReference type="OMA" id="WAMEAMA"/>
<dbReference type="PROSITE" id="PS00375">
    <property type="entry name" value="UDPGT"/>
    <property type="match status" value="1"/>
</dbReference>
<dbReference type="Proteomes" id="UP000596660">
    <property type="component" value="Unplaced"/>
</dbReference>
<dbReference type="Gramene" id="AUR62013230-RA">
    <property type="protein sequence ID" value="AUR62013230-RA:cds"/>
    <property type="gene ID" value="AUR62013230"/>
</dbReference>
<dbReference type="Gene3D" id="3.40.50.2000">
    <property type="entry name" value="Glycogen Phosphorylase B"/>
    <property type="match status" value="2"/>
</dbReference>
<evidence type="ECO:0000256" key="4">
    <source>
        <dbReference type="RuleBase" id="RU003718"/>
    </source>
</evidence>
<evidence type="ECO:0000313" key="7">
    <source>
        <dbReference type="Proteomes" id="UP000596660"/>
    </source>
</evidence>
<protein>
    <recommendedName>
        <fullName evidence="5">Glycosyltransferase</fullName>
        <ecNumber evidence="5">2.4.1.-</ecNumber>
    </recommendedName>
</protein>
<comment type="similarity">
    <text evidence="1 4">Belongs to the UDP-glycosyltransferase family.</text>
</comment>
<keyword evidence="3 4" id="KW-0808">Transferase</keyword>
<evidence type="ECO:0000256" key="2">
    <source>
        <dbReference type="ARBA" id="ARBA00022676"/>
    </source>
</evidence>
<dbReference type="InterPro" id="IPR035595">
    <property type="entry name" value="UDP_glycos_trans_CS"/>
</dbReference>
<dbReference type="Pfam" id="PF00201">
    <property type="entry name" value="UDPGT"/>
    <property type="match status" value="1"/>
</dbReference>
<reference evidence="6" key="1">
    <citation type="journal article" date="2017" name="Nature">
        <title>The genome of Chenopodium quinoa.</title>
        <authorList>
            <person name="Jarvis D.E."/>
            <person name="Ho Y.S."/>
            <person name="Lightfoot D.J."/>
            <person name="Schmoeckel S.M."/>
            <person name="Li B."/>
            <person name="Borm T.J.A."/>
            <person name="Ohyanagi H."/>
            <person name="Mineta K."/>
            <person name="Michell C.T."/>
            <person name="Saber N."/>
            <person name="Kharbatia N.M."/>
            <person name="Rupper R.R."/>
            <person name="Sharp A.R."/>
            <person name="Dally N."/>
            <person name="Boughton B.A."/>
            <person name="Woo Y.H."/>
            <person name="Gao G."/>
            <person name="Schijlen E.G.W.M."/>
            <person name="Guo X."/>
            <person name="Momin A.A."/>
            <person name="Negrao S."/>
            <person name="Al-Babili S."/>
            <person name="Gehring C."/>
            <person name="Roessner U."/>
            <person name="Jung C."/>
            <person name="Murphy K."/>
            <person name="Arold S.T."/>
            <person name="Gojobori T."/>
            <person name="van der Linden C.G."/>
            <person name="van Loo E.N."/>
            <person name="Jellen E.N."/>
            <person name="Maughan P.J."/>
            <person name="Tester M."/>
        </authorList>
    </citation>
    <scope>NUCLEOTIDE SEQUENCE [LARGE SCALE GENOMIC DNA]</scope>
    <source>
        <strain evidence="6">cv. PI 614886</strain>
    </source>
</reference>
<dbReference type="PANTHER" id="PTHR48047:SF45">
    <property type="entry name" value="SCOPOLETIN GLUCOSYLTRANSFERASE-LIKE"/>
    <property type="match status" value="1"/>
</dbReference>
<dbReference type="AlphaFoldDB" id="A0A803LGY3"/>
<dbReference type="EnsemblPlants" id="AUR62013230-RA">
    <property type="protein sequence ID" value="AUR62013230-RA:cds"/>
    <property type="gene ID" value="AUR62013230"/>
</dbReference>
<dbReference type="EC" id="2.4.1.-" evidence="5"/>
<dbReference type="PANTHER" id="PTHR48047">
    <property type="entry name" value="GLYCOSYLTRANSFERASE"/>
    <property type="match status" value="1"/>
</dbReference>